<comment type="catalytic activity">
    <reaction evidence="1 9">
        <text>4-amino-5-aminomethyl-2-methylpyrimidine + H2O = 4-amino-5-hydroxymethyl-2-methylpyrimidine + NH4(+)</text>
        <dbReference type="Rhea" id="RHEA:31799"/>
        <dbReference type="ChEBI" id="CHEBI:15377"/>
        <dbReference type="ChEBI" id="CHEBI:16892"/>
        <dbReference type="ChEBI" id="CHEBI:28938"/>
        <dbReference type="ChEBI" id="CHEBI:63416"/>
        <dbReference type="EC" id="3.5.99.2"/>
    </reaction>
</comment>
<keyword evidence="7 9" id="KW-0784">Thiamine biosynthesis</keyword>
<dbReference type="AlphaFoldDB" id="A0A974NNT6"/>
<dbReference type="PANTHER" id="PTHR43198">
    <property type="entry name" value="BIFUNCTIONAL TH2 PROTEIN"/>
    <property type="match status" value="1"/>
</dbReference>
<comment type="pathway">
    <text evidence="2 9">Cofactor biosynthesis; thiamine diphosphate biosynthesis.</text>
</comment>
<dbReference type="InterPro" id="IPR050967">
    <property type="entry name" value="Thiamine_Salvage_TenA"/>
</dbReference>
<protein>
    <recommendedName>
        <fullName evidence="6 9">Aminopyrimidine aminohydrolase</fullName>
        <ecNumber evidence="5 9">3.5.99.2</ecNumber>
    </recommendedName>
</protein>
<evidence type="ECO:0000313" key="12">
    <source>
        <dbReference type="Proteomes" id="UP000595254"/>
    </source>
</evidence>
<evidence type="ECO:0000256" key="8">
    <source>
        <dbReference type="ARBA" id="ARBA00048337"/>
    </source>
</evidence>
<gene>
    <name evidence="11" type="primary">tenA</name>
    <name evidence="11" type="ORF">I6J18_05115</name>
</gene>
<accession>A0A974NNT6</accession>
<sequence length="230" mass="26869">MTNTTLKSFSARLHERSKEIWRKNHTHPFVQAIGDGTLLENKFAYYLKQDYIYLIEYSKLFALGAIKANNLETMTKFAGIFHKTLQVEMDLHRDYCKAFGISSKELEQTEPTPTTLAYTGYMLNAAHHGTLADIIACLLPCAWDYYEIGLLLKKQNGAALETNRYASWIQSYSSLEFAEVHKWLSKLLDELTEGLPEKDLNRLEKHFLTTSRYEYLFWDMVYNEHDWLVE</sequence>
<evidence type="ECO:0000256" key="2">
    <source>
        <dbReference type="ARBA" id="ARBA00004948"/>
    </source>
</evidence>
<evidence type="ECO:0000256" key="7">
    <source>
        <dbReference type="ARBA" id="ARBA00022977"/>
    </source>
</evidence>
<dbReference type="NCBIfam" id="TIGR04306">
    <property type="entry name" value="salvage_TenA"/>
    <property type="match status" value="1"/>
</dbReference>
<evidence type="ECO:0000256" key="9">
    <source>
        <dbReference type="RuleBase" id="RU363093"/>
    </source>
</evidence>
<dbReference type="GO" id="GO:0005829">
    <property type="term" value="C:cytosol"/>
    <property type="evidence" value="ECO:0007669"/>
    <property type="project" value="TreeGrafter"/>
</dbReference>
<keyword evidence="12" id="KW-1185">Reference proteome</keyword>
<organism evidence="11 12">
    <name type="scientific">Peribacillus psychrosaccharolyticus</name>
    <name type="common">Bacillus psychrosaccharolyticus</name>
    <dbReference type="NCBI Taxonomy" id="1407"/>
    <lineage>
        <taxon>Bacteria</taxon>
        <taxon>Bacillati</taxon>
        <taxon>Bacillota</taxon>
        <taxon>Bacilli</taxon>
        <taxon>Bacillales</taxon>
        <taxon>Bacillaceae</taxon>
        <taxon>Peribacillus</taxon>
    </lineage>
</organism>
<comment type="function">
    <text evidence="9">Catalyzes an amino-pyrimidine hydrolysis reaction at the C5' of the pyrimidine moiety of thiamine compounds, a reaction that is part of a thiamine salvage pathway.</text>
</comment>
<name>A0A974NNT6_PERPY</name>
<feature type="domain" description="Thiaminase-2/PQQC" evidence="10">
    <location>
        <begin position="14"/>
        <end position="223"/>
    </location>
</feature>
<dbReference type="InterPro" id="IPR004305">
    <property type="entry name" value="Thiaminase-2/PQQC"/>
</dbReference>
<dbReference type="GO" id="GO:0050334">
    <property type="term" value="F:thiaminase activity"/>
    <property type="evidence" value="ECO:0007669"/>
    <property type="project" value="UniProtKB-EC"/>
</dbReference>
<dbReference type="CDD" id="cd19366">
    <property type="entry name" value="TenA_C_BhTenA-like"/>
    <property type="match status" value="1"/>
</dbReference>
<proteinExistence type="inferred from homology"/>
<dbReference type="RefSeq" id="WP_040373475.1">
    <property type="nucleotide sequence ID" value="NZ_CP068053.1"/>
</dbReference>
<evidence type="ECO:0000256" key="5">
    <source>
        <dbReference type="ARBA" id="ARBA00012684"/>
    </source>
</evidence>
<keyword evidence="9" id="KW-0378">Hydrolase</keyword>
<evidence type="ECO:0000259" key="10">
    <source>
        <dbReference type="Pfam" id="PF03070"/>
    </source>
</evidence>
<evidence type="ECO:0000256" key="1">
    <source>
        <dbReference type="ARBA" id="ARBA00001881"/>
    </source>
</evidence>
<comment type="subunit">
    <text evidence="4">Homotetramer.</text>
</comment>
<dbReference type="EMBL" id="CP068053">
    <property type="protein sequence ID" value="QQT01262.1"/>
    <property type="molecule type" value="Genomic_DNA"/>
</dbReference>
<dbReference type="SUPFAM" id="SSF48613">
    <property type="entry name" value="Heme oxygenase-like"/>
    <property type="match status" value="1"/>
</dbReference>
<dbReference type="KEGG" id="ppsr:I6J18_05115"/>
<dbReference type="InterPro" id="IPR027574">
    <property type="entry name" value="Thiaminase_II"/>
</dbReference>
<evidence type="ECO:0000256" key="4">
    <source>
        <dbReference type="ARBA" id="ARBA00011881"/>
    </source>
</evidence>
<comment type="similarity">
    <text evidence="3 9">Belongs to the TenA family.</text>
</comment>
<dbReference type="EC" id="3.5.99.2" evidence="5 9"/>
<evidence type="ECO:0000256" key="6">
    <source>
        <dbReference type="ARBA" id="ARBA00013647"/>
    </source>
</evidence>
<dbReference type="PANTHER" id="PTHR43198:SF2">
    <property type="entry name" value="SI:CH1073-67J19.1-RELATED"/>
    <property type="match status" value="1"/>
</dbReference>
<dbReference type="InterPro" id="IPR016084">
    <property type="entry name" value="Haem_Oase-like_multi-hlx"/>
</dbReference>
<evidence type="ECO:0000313" key="11">
    <source>
        <dbReference type="EMBL" id="QQT01262.1"/>
    </source>
</evidence>
<dbReference type="GO" id="GO:0009228">
    <property type="term" value="P:thiamine biosynthetic process"/>
    <property type="evidence" value="ECO:0007669"/>
    <property type="project" value="UniProtKB-KW"/>
</dbReference>
<dbReference type="Proteomes" id="UP000595254">
    <property type="component" value="Chromosome"/>
</dbReference>
<dbReference type="Pfam" id="PF03070">
    <property type="entry name" value="TENA_THI-4"/>
    <property type="match status" value="1"/>
</dbReference>
<reference evidence="11 12" key="1">
    <citation type="submission" date="2021-01" db="EMBL/GenBank/DDBJ databases">
        <title>FDA dAtabase for Regulatory Grade micrObial Sequences (FDA-ARGOS): Supporting development and validation of Infectious Disease Dx tests.</title>
        <authorList>
            <person name="Nelson B."/>
            <person name="Plummer A."/>
            <person name="Tallon L."/>
            <person name="Sadzewicz L."/>
            <person name="Zhao X."/>
            <person name="Boylan J."/>
            <person name="Ott S."/>
            <person name="Bowen H."/>
            <person name="Vavikolanu K."/>
            <person name="Mehta A."/>
            <person name="Aluvathingal J."/>
            <person name="Nadendla S."/>
            <person name="Myers T."/>
            <person name="Yan Y."/>
            <person name="Sichtig H."/>
        </authorList>
    </citation>
    <scope>NUCLEOTIDE SEQUENCE [LARGE SCALE GENOMIC DNA]</scope>
    <source>
        <strain evidence="11 12">FDAARGOS_1161</strain>
    </source>
</reference>
<evidence type="ECO:0000256" key="3">
    <source>
        <dbReference type="ARBA" id="ARBA00010264"/>
    </source>
</evidence>
<comment type="catalytic activity">
    <reaction evidence="8 9">
        <text>thiamine + H2O = 5-(2-hydroxyethyl)-4-methylthiazole + 4-amino-5-hydroxymethyl-2-methylpyrimidine + H(+)</text>
        <dbReference type="Rhea" id="RHEA:17509"/>
        <dbReference type="ChEBI" id="CHEBI:15377"/>
        <dbReference type="ChEBI" id="CHEBI:15378"/>
        <dbReference type="ChEBI" id="CHEBI:16892"/>
        <dbReference type="ChEBI" id="CHEBI:17957"/>
        <dbReference type="ChEBI" id="CHEBI:18385"/>
        <dbReference type="EC" id="3.5.99.2"/>
    </reaction>
</comment>
<dbReference type="Gene3D" id="1.20.910.10">
    <property type="entry name" value="Heme oxygenase-like"/>
    <property type="match status" value="1"/>
</dbReference>